<dbReference type="GO" id="GO:0016491">
    <property type="term" value="F:oxidoreductase activity"/>
    <property type="evidence" value="ECO:0007669"/>
    <property type="project" value="UniProtKB-KW"/>
</dbReference>
<evidence type="ECO:0000313" key="5">
    <source>
        <dbReference type="Proteomes" id="UP000321907"/>
    </source>
</evidence>
<reference evidence="4 5" key="1">
    <citation type="submission" date="2019-08" db="EMBL/GenBank/DDBJ databases">
        <title>Lewinella sp. strain SSH13 Genome sequencing and assembly.</title>
        <authorList>
            <person name="Kim I."/>
        </authorList>
    </citation>
    <scope>NUCLEOTIDE SEQUENCE [LARGE SCALE GENOMIC DNA]</scope>
    <source>
        <strain evidence="4 5">SSH13</strain>
    </source>
</reference>
<comment type="similarity">
    <text evidence="1 3">Belongs to the short-chain dehydrogenases/reductases (SDR) family.</text>
</comment>
<dbReference type="PANTHER" id="PTHR43976">
    <property type="entry name" value="SHORT CHAIN DEHYDROGENASE"/>
    <property type="match status" value="1"/>
</dbReference>
<dbReference type="OrthoDB" id="1235794at2"/>
<dbReference type="AlphaFoldDB" id="A0A5C7FTM4"/>
<evidence type="ECO:0000256" key="2">
    <source>
        <dbReference type="ARBA" id="ARBA00023002"/>
    </source>
</evidence>
<sequence>MSDFKSNPSETVWFITGASSGFGEEQAKLLLEKGYKVVATSRNVDDVKHFEKDYPETALSLPLDVLEEDQIVSAVKQATDKFGRIDVLHNNAGYGTFGALEEFSTKEIMAQFNVNIFGLIRLTQEVLPIMREQQSGTILNMSSVAGRISFPAFGLYSSTKHALEGLSKGLAQEVAPFGIKVILVEPGVFRTDFGGRSLAEAKNKIEAYKPIREKVMENLGGQYEEFDDEQGDPAKAAKAMLKITEVENPPLFLALGLDAYDNIDKQMQRERKQLETWEELTKATAYQSNVEILKEDLTTV</sequence>
<comment type="caution">
    <text evidence="4">The sequence shown here is derived from an EMBL/GenBank/DDBJ whole genome shotgun (WGS) entry which is preliminary data.</text>
</comment>
<organism evidence="4 5">
    <name type="scientific">Neolewinella aurantiaca</name>
    <dbReference type="NCBI Taxonomy" id="2602767"/>
    <lineage>
        <taxon>Bacteria</taxon>
        <taxon>Pseudomonadati</taxon>
        <taxon>Bacteroidota</taxon>
        <taxon>Saprospiria</taxon>
        <taxon>Saprospirales</taxon>
        <taxon>Lewinellaceae</taxon>
        <taxon>Neolewinella</taxon>
    </lineage>
</organism>
<dbReference type="PRINTS" id="PR00081">
    <property type="entry name" value="GDHRDH"/>
</dbReference>
<dbReference type="SUPFAM" id="SSF51735">
    <property type="entry name" value="NAD(P)-binding Rossmann-fold domains"/>
    <property type="match status" value="1"/>
</dbReference>
<gene>
    <name evidence="4" type="ORF">FUA23_16170</name>
</gene>
<protein>
    <submittedName>
        <fullName evidence="4">SDR family NAD(P)-dependent oxidoreductase</fullName>
    </submittedName>
</protein>
<dbReference type="InterPro" id="IPR036291">
    <property type="entry name" value="NAD(P)-bd_dom_sf"/>
</dbReference>
<dbReference type="Pfam" id="PF00106">
    <property type="entry name" value="adh_short"/>
    <property type="match status" value="1"/>
</dbReference>
<dbReference type="Proteomes" id="UP000321907">
    <property type="component" value="Unassembled WGS sequence"/>
</dbReference>
<evidence type="ECO:0000256" key="1">
    <source>
        <dbReference type="ARBA" id="ARBA00006484"/>
    </source>
</evidence>
<keyword evidence="2" id="KW-0560">Oxidoreductase</keyword>
<dbReference type="Gene3D" id="3.40.50.720">
    <property type="entry name" value="NAD(P)-binding Rossmann-like Domain"/>
    <property type="match status" value="1"/>
</dbReference>
<name>A0A5C7FTM4_9BACT</name>
<dbReference type="NCBIfam" id="NF004824">
    <property type="entry name" value="PRK06180.1"/>
    <property type="match status" value="1"/>
</dbReference>
<dbReference type="InterPro" id="IPR051911">
    <property type="entry name" value="SDR_oxidoreductase"/>
</dbReference>
<evidence type="ECO:0000256" key="3">
    <source>
        <dbReference type="RuleBase" id="RU000363"/>
    </source>
</evidence>
<dbReference type="RefSeq" id="WP_147931802.1">
    <property type="nucleotide sequence ID" value="NZ_VOXD01000026.1"/>
</dbReference>
<dbReference type="PRINTS" id="PR00080">
    <property type="entry name" value="SDRFAMILY"/>
</dbReference>
<dbReference type="PROSITE" id="PS00061">
    <property type="entry name" value="ADH_SHORT"/>
    <property type="match status" value="1"/>
</dbReference>
<dbReference type="InterPro" id="IPR002347">
    <property type="entry name" value="SDR_fam"/>
</dbReference>
<accession>A0A5C7FTM4</accession>
<proteinExistence type="inferred from homology"/>
<dbReference type="CDD" id="cd05374">
    <property type="entry name" value="17beta-HSD-like_SDR_c"/>
    <property type="match status" value="1"/>
</dbReference>
<dbReference type="EMBL" id="VOXD01000026">
    <property type="protein sequence ID" value="TXF88176.1"/>
    <property type="molecule type" value="Genomic_DNA"/>
</dbReference>
<dbReference type="NCBIfam" id="NF006114">
    <property type="entry name" value="PRK08263.1"/>
    <property type="match status" value="1"/>
</dbReference>
<evidence type="ECO:0000313" key="4">
    <source>
        <dbReference type="EMBL" id="TXF88176.1"/>
    </source>
</evidence>
<dbReference type="PANTHER" id="PTHR43976:SF16">
    <property type="entry name" value="SHORT-CHAIN DEHYDROGENASE_REDUCTASE FAMILY PROTEIN"/>
    <property type="match status" value="1"/>
</dbReference>
<dbReference type="InterPro" id="IPR020904">
    <property type="entry name" value="Sc_DH/Rdtase_CS"/>
</dbReference>
<keyword evidence="5" id="KW-1185">Reference proteome</keyword>